<dbReference type="Proteomes" id="UP000054279">
    <property type="component" value="Unassembled WGS sequence"/>
</dbReference>
<reference evidence="1 2" key="1">
    <citation type="submission" date="2014-06" db="EMBL/GenBank/DDBJ databases">
        <title>Evolutionary Origins and Diversification of the Mycorrhizal Mutualists.</title>
        <authorList>
            <consortium name="DOE Joint Genome Institute"/>
            <consortium name="Mycorrhizal Genomics Consortium"/>
            <person name="Kohler A."/>
            <person name="Kuo A."/>
            <person name="Nagy L.G."/>
            <person name="Floudas D."/>
            <person name="Copeland A."/>
            <person name="Barry K.W."/>
            <person name="Cichocki N."/>
            <person name="Veneault-Fourrey C."/>
            <person name="LaButti K."/>
            <person name="Lindquist E.A."/>
            <person name="Lipzen A."/>
            <person name="Lundell T."/>
            <person name="Morin E."/>
            <person name="Murat C."/>
            <person name="Riley R."/>
            <person name="Ohm R."/>
            <person name="Sun H."/>
            <person name="Tunlid A."/>
            <person name="Henrissat B."/>
            <person name="Grigoriev I.V."/>
            <person name="Hibbett D.S."/>
            <person name="Martin F."/>
        </authorList>
    </citation>
    <scope>NUCLEOTIDE SEQUENCE [LARGE SCALE GENOMIC DNA]</scope>
    <source>
        <strain evidence="1 2">SS14</strain>
    </source>
</reference>
<proteinExistence type="predicted"/>
<dbReference type="EMBL" id="KN837996">
    <property type="protein sequence ID" value="KIJ22711.1"/>
    <property type="molecule type" value="Genomic_DNA"/>
</dbReference>
<dbReference type="AlphaFoldDB" id="A0A0C9UB10"/>
<accession>A0A0C9UB10</accession>
<dbReference type="HOGENOM" id="CLU_2943322_0_0_1"/>
<name>A0A0C9UB10_SPHS4</name>
<keyword evidence="2" id="KW-1185">Reference proteome</keyword>
<protein>
    <submittedName>
        <fullName evidence="1">Uncharacterized protein</fullName>
    </submittedName>
</protein>
<sequence length="60" mass="7326">MDESGRKYYKQINQMWNRAQHKVIEQWVYAYLESEEETEEVKVKRRKAKGKGKAIDTEYK</sequence>
<organism evidence="1 2">
    <name type="scientific">Sphaerobolus stellatus (strain SS14)</name>
    <dbReference type="NCBI Taxonomy" id="990650"/>
    <lineage>
        <taxon>Eukaryota</taxon>
        <taxon>Fungi</taxon>
        <taxon>Dikarya</taxon>
        <taxon>Basidiomycota</taxon>
        <taxon>Agaricomycotina</taxon>
        <taxon>Agaricomycetes</taxon>
        <taxon>Phallomycetidae</taxon>
        <taxon>Geastrales</taxon>
        <taxon>Sphaerobolaceae</taxon>
        <taxon>Sphaerobolus</taxon>
    </lineage>
</organism>
<evidence type="ECO:0000313" key="1">
    <source>
        <dbReference type="EMBL" id="KIJ22711.1"/>
    </source>
</evidence>
<evidence type="ECO:0000313" key="2">
    <source>
        <dbReference type="Proteomes" id="UP000054279"/>
    </source>
</evidence>
<gene>
    <name evidence="1" type="ORF">M422DRAFT_276825</name>
</gene>